<gene>
    <name evidence="1" type="ORF">Psuf_059080</name>
</gene>
<sequence length="88" mass="9046">MTKAHASVDDVLDALGAVRAMLEADGYALTVDDLVDETAHITVRATEAACADCLAPRAVVAEILLNDLSPVAGVSRVELTYPAGSAAH</sequence>
<evidence type="ECO:0000313" key="1">
    <source>
        <dbReference type="EMBL" id="BCB88595.1"/>
    </source>
</evidence>
<evidence type="ECO:0008006" key="3">
    <source>
        <dbReference type="Google" id="ProtNLM"/>
    </source>
</evidence>
<organism evidence="1 2">
    <name type="scientific">Phytohabitans suffuscus</name>
    <dbReference type="NCBI Taxonomy" id="624315"/>
    <lineage>
        <taxon>Bacteria</taxon>
        <taxon>Bacillati</taxon>
        <taxon>Actinomycetota</taxon>
        <taxon>Actinomycetes</taxon>
        <taxon>Micromonosporales</taxon>
        <taxon>Micromonosporaceae</taxon>
    </lineage>
</organism>
<proteinExistence type="predicted"/>
<evidence type="ECO:0000313" key="2">
    <source>
        <dbReference type="Proteomes" id="UP000503011"/>
    </source>
</evidence>
<dbReference type="Proteomes" id="UP000503011">
    <property type="component" value="Chromosome"/>
</dbReference>
<protein>
    <recommendedName>
        <fullName evidence="3">NIF system FeS cluster assembly NifU C-terminal domain-containing protein</fullName>
    </recommendedName>
</protein>
<keyword evidence="2" id="KW-1185">Reference proteome</keyword>
<dbReference type="AlphaFoldDB" id="A0A6F8YQX8"/>
<dbReference type="EMBL" id="AP022871">
    <property type="protein sequence ID" value="BCB88595.1"/>
    <property type="molecule type" value="Genomic_DNA"/>
</dbReference>
<reference evidence="1 2" key="1">
    <citation type="submission" date="2020-03" db="EMBL/GenBank/DDBJ databases">
        <title>Whole genome shotgun sequence of Phytohabitans suffuscus NBRC 105367.</title>
        <authorList>
            <person name="Komaki H."/>
            <person name="Tamura T."/>
        </authorList>
    </citation>
    <scope>NUCLEOTIDE SEQUENCE [LARGE SCALE GENOMIC DNA]</scope>
    <source>
        <strain evidence="1 2">NBRC 105367</strain>
    </source>
</reference>
<name>A0A6F8YQX8_9ACTN</name>
<reference evidence="1 2" key="2">
    <citation type="submission" date="2020-03" db="EMBL/GenBank/DDBJ databases">
        <authorList>
            <person name="Ichikawa N."/>
            <person name="Kimura A."/>
            <person name="Kitahashi Y."/>
            <person name="Uohara A."/>
        </authorList>
    </citation>
    <scope>NUCLEOTIDE SEQUENCE [LARGE SCALE GENOMIC DNA]</scope>
    <source>
        <strain evidence="1 2">NBRC 105367</strain>
    </source>
</reference>
<accession>A0A6F8YQX8</accession>
<dbReference type="KEGG" id="psuu:Psuf_059080"/>